<dbReference type="InterPro" id="IPR010228">
    <property type="entry name" value="NADH_UbQ_OxRdtase_Gsu"/>
</dbReference>
<evidence type="ECO:0000259" key="12">
    <source>
        <dbReference type="PROSITE" id="PS51669"/>
    </source>
</evidence>
<dbReference type="GO" id="GO:0051539">
    <property type="term" value="F:4 iron, 4 sulfur cluster binding"/>
    <property type="evidence" value="ECO:0007669"/>
    <property type="project" value="UniProtKB-KW"/>
</dbReference>
<evidence type="ECO:0000313" key="17">
    <source>
        <dbReference type="Proteomes" id="UP000321891"/>
    </source>
</evidence>
<dbReference type="CDD" id="cd00207">
    <property type="entry name" value="fer2"/>
    <property type="match status" value="1"/>
</dbReference>
<evidence type="ECO:0000259" key="13">
    <source>
        <dbReference type="PROSITE" id="PS51839"/>
    </source>
</evidence>
<keyword evidence="7 10" id="KW-0411">Iron-sulfur</keyword>
<protein>
    <recommendedName>
        <fullName evidence="10">NADH-quinone oxidoreductase</fullName>
        <ecNumber evidence="10">7.1.1.-</ecNumber>
    </recommendedName>
</protein>
<evidence type="ECO:0000313" key="15">
    <source>
        <dbReference type="EMBL" id="GEL58814.1"/>
    </source>
</evidence>
<dbReference type="GO" id="GO:0048038">
    <property type="term" value="F:quinone binding"/>
    <property type="evidence" value="ECO:0007669"/>
    <property type="project" value="UniProtKB-UniRule"/>
</dbReference>
<dbReference type="SUPFAM" id="SSF54862">
    <property type="entry name" value="4Fe-4S ferredoxins"/>
    <property type="match status" value="1"/>
</dbReference>
<dbReference type="InterPro" id="IPR006656">
    <property type="entry name" value="Mopterin_OxRdtase"/>
</dbReference>
<keyword evidence="4 10" id="KW-0479">Metal-binding</keyword>
<proteinExistence type="inferred from homology"/>
<evidence type="ECO:0000256" key="3">
    <source>
        <dbReference type="ARBA" id="ARBA00022485"/>
    </source>
</evidence>
<organism evidence="14 16">
    <name type="scientific">Acetobacter cibinongensis</name>
    <dbReference type="NCBI Taxonomy" id="146475"/>
    <lineage>
        <taxon>Bacteria</taxon>
        <taxon>Pseudomonadati</taxon>
        <taxon>Pseudomonadota</taxon>
        <taxon>Alphaproteobacteria</taxon>
        <taxon>Acetobacterales</taxon>
        <taxon>Acetobacteraceae</taxon>
        <taxon>Acetobacter</taxon>
    </lineage>
</organism>
<comment type="cofactor">
    <cofactor evidence="10">
        <name>[2Fe-2S] cluster</name>
        <dbReference type="ChEBI" id="CHEBI:190135"/>
    </cofactor>
    <text evidence="10">Binds 1 [2Fe-2S] cluster per subunit.</text>
</comment>
<dbReference type="GO" id="GO:0046872">
    <property type="term" value="F:metal ion binding"/>
    <property type="evidence" value="ECO:0007669"/>
    <property type="project" value="UniProtKB-UniRule"/>
</dbReference>
<dbReference type="Pfam" id="PF22151">
    <property type="entry name" value="Fer4_NDSU1"/>
    <property type="match status" value="1"/>
</dbReference>
<feature type="domain" description="4Fe-4S His(Cys)3-ligated-type" evidence="13">
    <location>
        <begin position="78"/>
        <end position="117"/>
    </location>
</feature>
<dbReference type="FunFam" id="3.30.70.20:FF:000002">
    <property type="entry name" value="NADH-ubiquinone oxidoreductase 75 kDa subunit"/>
    <property type="match status" value="1"/>
</dbReference>
<evidence type="ECO:0000256" key="2">
    <source>
        <dbReference type="ARBA" id="ARBA00005404"/>
    </source>
</evidence>
<accession>A0A0D6N5F0</accession>
<dbReference type="Proteomes" id="UP000321891">
    <property type="component" value="Unassembled WGS sequence"/>
</dbReference>
<dbReference type="InterPro" id="IPR000283">
    <property type="entry name" value="NADH_UbQ_OxRdtase_75kDa_su_CS"/>
</dbReference>
<dbReference type="PROSITE" id="PS00642">
    <property type="entry name" value="COMPLEX1_75K_2"/>
    <property type="match status" value="1"/>
</dbReference>
<dbReference type="InterPro" id="IPR036010">
    <property type="entry name" value="2Fe-2S_ferredoxin-like_sf"/>
</dbReference>
<dbReference type="Pfam" id="PF09326">
    <property type="entry name" value="NADH_dhqG_C"/>
    <property type="match status" value="1"/>
</dbReference>
<name>A0A0D6N5F0_9PROT</name>
<comment type="catalytic activity">
    <reaction evidence="9 10">
        <text>a quinone + NADH + 5 H(+)(in) = a quinol + NAD(+) + 4 H(+)(out)</text>
        <dbReference type="Rhea" id="RHEA:57888"/>
        <dbReference type="ChEBI" id="CHEBI:15378"/>
        <dbReference type="ChEBI" id="CHEBI:24646"/>
        <dbReference type="ChEBI" id="CHEBI:57540"/>
        <dbReference type="ChEBI" id="CHEBI:57945"/>
        <dbReference type="ChEBI" id="CHEBI:132124"/>
    </reaction>
</comment>
<dbReference type="PROSITE" id="PS00643">
    <property type="entry name" value="COMPLEX1_75K_3"/>
    <property type="match status" value="1"/>
</dbReference>
<keyword evidence="3 10" id="KW-0004">4Fe-4S</keyword>
<dbReference type="SMART" id="SM00929">
    <property type="entry name" value="NADH-G_4Fe-4S_3"/>
    <property type="match status" value="1"/>
</dbReference>
<evidence type="ECO:0000256" key="8">
    <source>
        <dbReference type="ARBA" id="ARBA00023027"/>
    </source>
</evidence>
<dbReference type="PROSITE" id="PS51669">
    <property type="entry name" value="4FE4S_MOW_BIS_MGD"/>
    <property type="match status" value="1"/>
</dbReference>
<evidence type="ECO:0000256" key="6">
    <source>
        <dbReference type="ARBA" id="ARBA00023004"/>
    </source>
</evidence>
<dbReference type="STRING" id="1231339.Abci_016_129"/>
<dbReference type="Gene3D" id="3.10.20.740">
    <property type="match status" value="1"/>
</dbReference>
<dbReference type="PANTHER" id="PTHR43105:SF13">
    <property type="entry name" value="NADH-UBIQUINONE OXIDOREDUCTASE 75 KDA SUBUNIT, MITOCHONDRIAL"/>
    <property type="match status" value="1"/>
</dbReference>
<feature type="domain" description="2Fe-2S ferredoxin-type" evidence="11">
    <location>
        <begin position="1"/>
        <end position="78"/>
    </location>
</feature>
<dbReference type="GO" id="GO:0042773">
    <property type="term" value="P:ATP synthesis coupled electron transport"/>
    <property type="evidence" value="ECO:0007669"/>
    <property type="project" value="InterPro"/>
</dbReference>
<dbReference type="EMBL" id="BJVU01000004">
    <property type="protein sequence ID" value="GEL58814.1"/>
    <property type="molecule type" value="Genomic_DNA"/>
</dbReference>
<dbReference type="EC" id="7.1.1.-" evidence="10"/>
<dbReference type="PROSITE" id="PS51257">
    <property type="entry name" value="PROKAR_LIPOPROTEIN"/>
    <property type="match status" value="1"/>
</dbReference>
<dbReference type="FunFam" id="3.30.200.210:FF:000002">
    <property type="entry name" value="NADH-ubiquinone oxidoreductase 75 kDa subunit"/>
    <property type="match status" value="1"/>
</dbReference>
<keyword evidence="5 10" id="KW-1278">Translocase</keyword>
<dbReference type="NCBIfam" id="TIGR01973">
    <property type="entry name" value="NuoG"/>
    <property type="match status" value="1"/>
</dbReference>
<keyword evidence="10" id="KW-0874">Quinone</keyword>
<dbReference type="FunFam" id="3.10.20.740:FF:000001">
    <property type="entry name" value="NADH-quinone oxidoreductase subunit G"/>
    <property type="match status" value="1"/>
</dbReference>
<dbReference type="Gene3D" id="3.40.50.740">
    <property type="match status" value="1"/>
</dbReference>
<accession>A0A6N3SP32</accession>
<dbReference type="Gene3D" id="3.30.70.20">
    <property type="match status" value="1"/>
</dbReference>
<dbReference type="InterPro" id="IPR006963">
    <property type="entry name" value="Mopterin_OxRdtase_4Fe-4S_dom"/>
</dbReference>
<keyword evidence="17" id="KW-1185">Reference proteome</keyword>
<comment type="caution">
    <text evidence="14">The sequence shown here is derived from an EMBL/GenBank/DDBJ whole genome shotgun (WGS) entry which is preliminary data.</text>
</comment>
<dbReference type="CDD" id="cd02773">
    <property type="entry name" value="MopB_Res-Cmplx1_Nad11"/>
    <property type="match status" value="1"/>
</dbReference>
<evidence type="ECO:0000256" key="10">
    <source>
        <dbReference type="RuleBase" id="RU003525"/>
    </source>
</evidence>
<evidence type="ECO:0000256" key="9">
    <source>
        <dbReference type="ARBA" id="ARBA00047712"/>
    </source>
</evidence>
<dbReference type="PANTHER" id="PTHR43105">
    <property type="entry name" value="RESPIRATORY NITRATE REDUCTASE"/>
    <property type="match status" value="1"/>
</dbReference>
<dbReference type="SUPFAM" id="SSF53706">
    <property type="entry name" value="Formate dehydrogenase/DMSO reductase, domains 1-3"/>
    <property type="match status" value="1"/>
</dbReference>
<dbReference type="PROSITE" id="PS51085">
    <property type="entry name" value="2FE2S_FER_2"/>
    <property type="match status" value="1"/>
</dbReference>
<dbReference type="InterPro" id="IPR001041">
    <property type="entry name" value="2Fe-2S_ferredoxin-type"/>
</dbReference>
<dbReference type="AlphaFoldDB" id="A0A0D6N5F0"/>
<dbReference type="Gene3D" id="3.30.200.210">
    <property type="match status" value="1"/>
</dbReference>
<dbReference type="RefSeq" id="WP_048838828.1">
    <property type="nucleotide sequence ID" value="NZ_BAMV01000016.1"/>
</dbReference>
<dbReference type="PROSITE" id="PS00641">
    <property type="entry name" value="COMPLEX1_75K_1"/>
    <property type="match status" value="1"/>
</dbReference>
<dbReference type="Proteomes" id="UP000032671">
    <property type="component" value="Unassembled WGS sequence"/>
</dbReference>
<comment type="function">
    <text evidence="10">NDH-1 shuttles electrons from NADH, via FMN and iron-sulfur (Fe-S) centers, to quinones in the respiratory chain. Couples the redox reaction to proton translocation (for every two electrons transferred, four hydrogen ions are translocated across the cytoplasmic membrane), and thus conserves the redox energy in a proton gradient.</text>
</comment>
<evidence type="ECO:0000313" key="16">
    <source>
        <dbReference type="Proteomes" id="UP000032671"/>
    </source>
</evidence>
<keyword evidence="8 10" id="KW-0520">NAD</keyword>
<dbReference type="GO" id="GO:0016020">
    <property type="term" value="C:membrane"/>
    <property type="evidence" value="ECO:0007669"/>
    <property type="project" value="InterPro"/>
</dbReference>
<dbReference type="InterPro" id="IPR050123">
    <property type="entry name" value="Prok_molybdopt-oxidoreductase"/>
</dbReference>
<feature type="domain" description="4Fe-4S Mo/W bis-MGD-type" evidence="12">
    <location>
        <begin position="215"/>
        <end position="271"/>
    </location>
</feature>
<reference evidence="15 17" key="2">
    <citation type="submission" date="2019-07" db="EMBL/GenBank/DDBJ databases">
        <title>Whole genome shotgun sequence of Acetobacter cibinongensis NBRC 16605.</title>
        <authorList>
            <person name="Hosoyama A."/>
            <person name="Uohara A."/>
            <person name="Ohji S."/>
            <person name="Ichikawa N."/>
        </authorList>
    </citation>
    <scope>NUCLEOTIDE SEQUENCE [LARGE SCALE GENOMIC DNA]</scope>
    <source>
        <strain evidence="15 17">NBRC 16605</strain>
    </source>
</reference>
<evidence type="ECO:0000256" key="4">
    <source>
        <dbReference type="ARBA" id="ARBA00022723"/>
    </source>
</evidence>
<dbReference type="InterPro" id="IPR019574">
    <property type="entry name" value="NADH_UbQ_OxRdtase_Gsu_4Fe4S-bd"/>
</dbReference>
<evidence type="ECO:0000256" key="1">
    <source>
        <dbReference type="ARBA" id="ARBA00001966"/>
    </source>
</evidence>
<evidence type="ECO:0000313" key="14">
    <source>
        <dbReference type="EMBL" id="GAN60783.1"/>
    </source>
</evidence>
<dbReference type="GO" id="GO:0016651">
    <property type="term" value="F:oxidoreductase activity, acting on NAD(P)H"/>
    <property type="evidence" value="ECO:0007669"/>
    <property type="project" value="InterPro"/>
</dbReference>
<dbReference type="InterPro" id="IPR015405">
    <property type="entry name" value="NDUFS1-like_C"/>
</dbReference>
<dbReference type="InterPro" id="IPR054351">
    <property type="entry name" value="NADH_UbQ_OxRdtase_ferredoxin"/>
</dbReference>
<evidence type="ECO:0000256" key="5">
    <source>
        <dbReference type="ARBA" id="ARBA00022967"/>
    </source>
</evidence>
<sequence length="691" mass="74629">MVRVIVDGTPVDVPPGSSALQACEAAGKEIPRFCYHERLSVAGNCRMCLVQVVRAPKPVASCGFPVADGMEILTDTEVVRRARRAVMEFLLINHPLDCPICDQGGECDLQDQAYGYGTGVSRYQEAKRAVTDKDLGPLVKTVMTRCIQCTRCVRFTTEVAGTPELGMVSRGENAEITTYVEKALTSELSGNLIDICPVGALTAKPSAFRARSWEYKKTDSIDVMDAVGTNIQIQARGGEVMRIVPRVNDAVNEEWLSDKGRFSIDGLKRRRLDHPWVRVHGKLHKASWQEAFVSLARRLEGVPGERIGALAGDLCDAESLCALKDLMTALGSANIDCRQDGAWYDTSQRSGYLFNSDISGIDDADALLLIGTNPRHEAPVLNARIRKRFLRSGRGKFPVATLGVPTSDLTYPVETLGDGPEGLKTLLDGSHAFADVLKNAKRPMIIVGHGALTRPDAKAIYTAAYSLAQQVGACAEGWNGFNILHTAASRVAGLDLGFLPGQRGLAGTNMLRNGVEVLWLLGADDFPLEKIGPETFVVYQGHHGDAAAARADVILPGAAYTEKPGTYVNTAGRVQRAFRAIFPPGQAKEDWRIIRAFSEVVGHTLPYDTQDGVRARMAELNPIFATGGGATSDRLLGRVGVDNPILSDLTGYPFRAVIADYYQTNPISRASPTMAECSRVYGSAHAAVAAE</sequence>
<dbReference type="Pfam" id="PF00384">
    <property type="entry name" value="Molybdopterin"/>
    <property type="match status" value="1"/>
</dbReference>
<reference evidence="14 16" key="1">
    <citation type="submission" date="2012-11" db="EMBL/GenBank/DDBJ databases">
        <title>Whole genome sequence of Acetobacter cibinongensis 4H-1.</title>
        <authorList>
            <person name="Azuma Y."/>
            <person name="Higashiura N."/>
            <person name="Hirakawa H."/>
            <person name="Matsushita K."/>
        </authorList>
    </citation>
    <scope>NUCLEOTIDE SEQUENCE [LARGE SCALE GENOMIC DNA]</scope>
    <source>
        <strain evidence="14 16">4H-1</strain>
    </source>
</reference>
<evidence type="ECO:0000259" key="11">
    <source>
        <dbReference type="PROSITE" id="PS51085"/>
    </source>
</evidence>
<dbReference type="GO" id="GO:0008137">
    <property type="term" value="F:NADH dehydrogenase (ubiquinone) activity"/>
    <property type="evidence" value="ECO:0007669"/>
    <property type="project" value="UniProtKB-UniRule"/>
</dbReference>
<gene>
    <name evidence="14" type="ORF">Abci_016_129</name>
    <name evidence="15" type="ORF">ACI01nite_14160</name>
</gene>
<dbReference type="Pfam" id="PF10588">
    <property type="entry name" value="NADH-G_4Fe-4S_3"/>
    <property type="match status" value="1"/>
</dbReference>
<dbReference type="EMBL" id="BAMV01000016">
    <property type="protein sequence ID" value="GAN60783.1"/>
    <property type="molecule type" value="Genomic_DNA"/>
</dbReference>
<comment type="similarity">
    <text evidence="2 10">Belongs to the complex I 75 kDa subunit family.</text>
</comment>
<comment type="cofactor">
    <cofactor evidence="1 10">
        <name>[4Fe-4S] cluster</name>
        <dbReference type="ChEBI" id="CHEBI:49883"/>
    </cofactor>
</comment>
<dbReference type="GO" id="GO:0051537">
    <property type="term" value="F:2 iron, 2 sulfur cluster binding"/>
    <property type="evidence" value="ECO:0007669"/>
    <property type="project" value="UniProtKB-UniRule"/>
</dbReference>
<dbReference type="Pfam" id="PF13510">
    <property type="entry name" value="Fer2_4"/>
    <property type="match status" value="1"/>
</dbReference>
<keyword evidence="10" id="KW-0001">2Fe-2S</keyword>
<dbReference type="SUPFAM" id="SSF54292">
    <property type="entry name" value="2Fe-2S ferredoxin-like"/>
    <property type="match status" value="1"/>
</dbReference>
<keyword evidence="6 10" id="KW-0408">Iron</keyword>
<evidence type="ECO:0000256" key="7">
    <source>
        <dbReference type="ARBA" id="ARBA00023014"/>
    </source>
</evidence>
<dbReference type="PROSITE" id="PS51839">
    <property type="entry name" value="4FE4S_HC3"/>
    <property type="match status" value="1"/>
</dbReference>
<dbReference type="Pfam" id="PF22117">
    <property type="entry name" value="Fer4_Nqo3"/>
    <property type="match status" value="1"/>
</dbReference>